<keyword evidence="7" id="KW-0961">Cell wall biogenesis/degradation</keyword>
<accession>A0AAC9NE56</accession>
<evidence type="ECO:0000256" key="2">
    <source>
        <dbReference type="ARBA" id="ARBA00022670"/>
    </source>
</evidence>
<feature type="region of interest" description="Disordered" evidence="8">
    <location>
        <begin position="136"/>
        <end position="175"/>
    </location>
</feature>
<dbReference type="Gene3D" id="3.10.350.10">
    <property type="entry name" value="LysM domain"/>
    <property type="match status" value="4"/>
</dbReference>
<evidence type="ECO:0000256" key="6">
    <source>
        <dbReference type="ARBA" id="ARBA00022807"/>
    </source>
</evidence>
<keyword evidence="3 9" id="KW-0732">Signal</keyword>
<sequence length="444" mass="46814">MKKKVVTGLTVSAIAGSAVIAAPAEAQTIKVKSGDSLWKIAEQYNTSISELQSLNQLKTTMIFAGQSLKIPGAKSSKSSSSTSSKATKSSASTTSSYTVKLGDSLWLIAKNHNMSVASLKSLNSLNSDLIRPGQKLKVSGSTKTSGSQSSSSNSTSNSSSDNKTTNSNSSSSASSTYKVKLGDSLWKIANSLNMSIGEIKTLNALKSDMIYPNQVLKIKGTVTSKPSQPQTPAKSSSPSSNSNQSSSGKTTSYTVKSGDSLWKIANQFSVQVQSIRMANSLKSDVLRIGQVLKINGAASGSTGSDGSTSNGSTTPANNSKNDVPMNAKIMTMIQEGKKLTGIPYRWGGNTPAGFDCSGFVYYLINKVSSVSRLSTAGYWNMMTPVSTPQVGDFVYFTTYKAGPSHMGLYLGNGDFLHASDSGVGISNLSNPYWKKAYLGAKRFF</sequence>
<keyword evidence="4" id="KW-0677">Repeat</keyword>
<evidence type="ECO:0000256" key="3">
    <source>
        <dbReference type="ARBA" id="ARBA00022729"/>
    </source>
</evidence>
<dbReference type="SUPFAM" id="SSF54106">
    <property type="entry name" value="LysM domain"/>
    <property type="match status" value="4"/>
</dbReference>
<comment type="similarity">
    <text evidence="1">Belongs to the peptidase C40 family.</text>
</comment>
<dbReference type="CDD" id="cd00118">
    <property type="entry name" value="LysM"/>
    <property type="match status" value="4"/>
</dbReference>
<feature type="domain" description="LysM" evidence="10">
    <location>
        <begin position="95"/>
        <end position="138"/>
    </location>
</feature>
<evidence type="ECO:0000256" key="4">
    <source>
        <dbReference type="ARBA" id="ARBA00022737"/>
    </source>
</evidence>
<feature type="compositionally biased region" description="Low complexity" evidence="8">
    <location>
        <begin position="139"/>
        <end position="175"/>
    </location>
</feature>
<dbReference type="PANTHER" id="PTHR33734:SF22">
    <property type="entry name" value="MEMBRANE-BOUND LYTIC MUREIN TRANSGLYCOSYLASE D"/>
    <property type="match status" value="1"/>
</dbReference>
<dbReference type="GO" id="GO:0071555">
    <property type="term" value="P:cell wall organization"/>
    <property type="evidence" value="ECO:0007669"/>
    <property type="project" value="UniProtKB-KW"/>
</dbReference>
<dbReference type="RefSeq" id="WP_008359989.1">
    <property type="nucleotide sequence ID" value="NZ_AMSH01000046.1"/>
</dbReference>
<evidence type="ECO:0000313" key="15">
    <source>
        <dbReference type="Proteomes" id="UP001527057"/>
    </source>
</evidence>
<feature type="chain" id="PRO_5042046717" evidence="9">
    <location>
        <begin position="27"/>
        <end position="444"/>
    </location>
</feature>
<keyword evidence="6" id="KW-0788">Thiol protease</keyword>
<feature type="signal peptide" evidence="9">
    <location>
        <begin position="1"/>
        <end position="26"/>
    </location>
</feature>
<dbReference type="EMBL" id="CP017786">
    <property type="protein sequence ID" value="AOZ90370.1"/>
    <property type="molecule type" value="Genomic_DNA"/>
</dbReference>
<dbReference type="SUPFAM" id="SSF54001">
    <property type="entry name" value="Cysteine proteinases"/>
    <property type="match status" value="1"/>
</dbReference>
<evidence type="ECO:0000256" key="9">
    <source>
        <dbReference type="SAM" id="SignalP"/>
    </source>
</evidence>
<proteinExistence type="inferred from homology"/>
<protein>
    <submittedName>
        <fullName evidence="13">LysM peptidoglycan-binding domain-containing protein</fullName>
    </submittedName>
    <submittedName>
        <fullName evidence="12">Peptidoglycan endopeptidase</fullName>
    </submittedName>
</protein>
<evidence type="ECO:0000256" key="7">
    <source>
        <dbReference type="ARBA" id="ARBA00023316"/>
    </source>
</evidence>
<dbReference type="Pfam" id="PF01476">
    <property type="entry name" value="LysM"/>
    <property type="match status" value="4"/>
</dbReference>
<dbReference type="InterPro" id="IPR038765">
    <property type="entry name" value="Papain-like_cys_pep_sf"/>
</dbReference>
<feature type="domain" description="NlpC/P60" evidence="11">
    <location>
        <begin position="326"/>
        <end position="444"/>
    </location>
</feature>
<organism evidence="12 14">
    <name type="scientific">Bacillus xiamenensis</name>
    <dbReference type="NCBI Taxonomy" id="1178537"/>
    <lineage>
        <taxon>Bacteria</taxon>
        <taxon>Bacillati</taxon>
        <taxon>Bacillota</taxon>
        <taxon>Bacilli</taxon>
        <taxon>Bacillales</taxon>
        <taxon>Bacillaceae</taxon>
        <taxon>Bacillus</taxon>
    </lineage>
</organism>
<dbReference type="Gene3D" id="3.90.1720.10">
    <property type="entry name" value="endopeptidase domain like (from Nostoc punctiforme)"/>
    <property type="match status" value="1"/>
</dbReference>
<feature type="domain" description="LysM" evidence="10">
    <location>
        <begin position="27"/>
        <end position="70"/>
    </location>
</feature>
<dbReference type="FunFam" id="3.90.1720.10:FF:000009">
    <property type="entry name" value="Peptidoglycan endopeptidase LytF"/>
    <property type="match status" value="1"/>
</dbReference>
<evidence type="ECO:0000313" key="13">
    <source>
        <dbReference type="EMBL" id="MCY9577629.1"/>
    </source>
</evidence>
<reference evidence="13 15" key="2">
    <citation type="submission" date="2022-05" db="EMBL/GenBank/DDBJ databases">
        <title>Genome Sequencing of Bee-Associated Microbes.</title>
        <authorList>
            <person name="Dunlap C."/>
        </authorList>
    </citation>
    <scope>NUCLEOTIDE SEQUENCE [LARGE SCALE GENOMIC DNA]</scope>
    <source>
        <strain evidence="13 15">CBP-1093</strain>
    </source>
</reference>
<dbReference type="Pfam" id="PF00877">
    <property type="entry name" value="NLPC_P60"/>
    <property type="match status" value="1"/>
</dbReference>
<feature type="compositionally biased region" description="Low complexity" evidence="8">
    <location>
        <begin position="299"/>
        <end position="314"/>
    </location>
</feature>
<gene>
    <name evidence="12" type="ORF">BK049_17590</name>
    <name evidence="13" type="ORF">M5W27_17785</name>
</gene>
<feature type="compositionally biased region" description="Low complexity" evidence="8">
    <location>
        <begin position="224"/>
        <end position="252"/>
    </location>
</feature>
<dbReference type="GO" id="GO:0008932">
    <property type="term" value="F:lytic endotransglycosylase activity"/>
    <property type="evidence" value="ECO:0007669"/>
    <property type="project" value="TreeGrafter"/>
</dbReference>
<feature type="region of interest" description="Disordered" evidence="8">
    <location>
        <begin position="299"/>
        <end position="323"/>
    </location>
</feature>
<dbReference type="PROSITE" id="PS51935">
    <property type="entry name" value="NLPC_P60"/>
    <property type="match status" value="1"/>
</dbReference>
<feature type="domain" description="LysM" evidence="10">
    <location>
        <begin position="251"/>
        <end position="294"/>
    </location>
</feature>
<dbReference type="InterPro" id="IPR000064">
    <property type="entry name" value="NLP_P60_dom"/>
</dbReference>
<dbReference type="AlphaFoldDB" id="A0AAC9NE56"/>
<dbReference type="EMBL" id="JAMDMH010000053">
    <property type="protein sequence ID" value="MCY9577629.1"/>
    <property type="molecule type" value="Genomic_DNA"/>
</dbReference>
<evidence type="ECO:0000259" key="11">
    <source>
        <dbReference type="PROSITE" id="PS51935"/>
    </source>
</evidence>
<reference evidence="12 14" key="1">
    <citation type="submission" date="2016-10" db="EMBL/GenBank/DDBJ databases">
        <title>Whole genome sequence of hyper active fibrinolysis bacterium Bacillus pumilus strain VV3 isolated from fermented rice.</title>
        <authorList>
            <person name="Mariadas V.A."/>
            <person name="Vijayaraghavan P."/>
            <person name="Dhandapani V."/>
        </authorList>
    </citation>
    <scope>NUCLEOTIDE SEQUENCE [LARGE SCALE GENOMIC DNA]</scope>
    <source>
        <strain evidence="12 14">VV3</strain>
    </source>
</reference>
<dbReference type="PANTHER" id="PTHR33734">
    <property type="entry name" value="LYSM DOMAIN-CONTAINING GPI-ANCHORED PROTEIN 2"/>
    <property type="match status" value="1"/>
</dbReference>
<keyword evidence="5" id="KW-0378">Hydrolase</keyword>
<evidence type="ECO:0000256" key="8">
    <source>
        <dbReference type="SAM" id="MobiDB-lite"/>
    </source>
</evidence>
<dbReference type="PROSITE" id="PS51782">
    <property type="entry name" value="LYSM"/>
    <property type="match status" value="4"/>
</dbReference>
<keyword evidence="2" id="KW-0645">Protease</keyword>
<feature type="domain" description="LysM" evidence="10">
    <location>
        <begin position="175"/>
        <end position="218"/>
    </location>
</feature>
<evidence type="ECO:0000256" key="5">
    <source>
        <dbReference type="ARBA" id="ARBA00022801"/>
    </source>
</evidence>
<name>A0AAC9NE56_9BACI</name>
<evidence type="ECO:0000313" key="14">
    <source>
        <dbReference type="Proteomes" id="UP000177709"/>
    </source>
</evidence>
<evidence type="ECO:0000313" key="12">
    <source>
        <dbReference type="EMBL" id="AOZ90370.1"/>
    </source>
</evidence>
<dbReference type="Proteomes" id="UP001527057">
    <property type="component" value="Unassembled WGS sequence"/>
</dbReference>
<dbReference type="InterPro" id="IPR036779">
    <property type="entry name" value="LysM_dom_sf"/>
</dbReference>
<dbReference type="GO" id="GO:0006508">
    <property type="term" value="P:proteolysis"/>
    <property type="evidence" value="ECO:0007669"/>
    <property type="project" value="UniProtKB-KW"/>
</dbReference>
<dbReference type="GO" id="GO:0008234">
    <property type="term" value="F:cysteine-type peptidase activity"/>
    <property type="evidence" value="ECO:0007669"/>
    <property type="project" value="UniProtKB-KW"/>
</dbReference>
<evidence type="ECO:0000256" key="1">
    <source>
        <dbReference type="ARBA" id="ARBA00007074"/>
    </source>
</evidence>
<dbReference type="Proteomes" id="UP000177709">
    <property type="component" value="Chromosome"/>
</dbReference>
<dbReference type="SMART" id="SM00257">
    <property type="entry name" value="LysM"/>
    <property type="match status" value="4"/>
</dbReference>
<dbReference type="InterPro" id="IPR018392">
    <property type="entry name" value="LysM"/>
</dbReference>
<evidence type="ECO:0000259" key="10">
    <source>
        <dbReference type="PROSITE" id="PS51782"/>
    </source>
</evidence>
<feature type="region of interest" description="Disordered" evidence="8">
    <location>
        <begin position="222"/>
        <end position="252"/>
    </location>
</feature>
<keyword evidence="15" id="KW-1185">Reference proteome</keyword>
<dbReference type="KEGG" id="bxi:BK049_17590"/>